<feature type="region of interest" description="Disordered" evidence="1">
    <location>
        <begin position="96"/>
        <end position="117"/>
    </location>
</feature>
<dbReference type="RefSeq" id="XP_036356545.1">
    <property type="nucleotide sequence ID" value="XM_036500652.1"/>
</dbReference>
<reference evidence="3" key="1">
    <citation type="submission" date="2025-08" db="UniProtKB">
        <authorList>
            <consortium name="RefSeq"/>
        </authorList>
    </citation>
    <scope>IDENTIFICATION</scope>
</reference>
<proteinExistence type="predicted"/>
<feature type="compositionally biased region" description="Polar residues" evidence="1">
    <location>
        <begin position="101"/>
        <end position="117"/>
    </location>
</feature>
<evidence type="ECO:0000256" key="1">
    <source>
        <dbReference type="SAM" id="MobiDB-lite"/>
    </source>
</evidence>
<dbReference type="AlphaFoldDB" id="A0A7E6ENP2"/>
<evidence type="ECO:0000313" key="2">
    <source>
        <dbReference type="Proteomes" id="UP000515154"/>
    </source>
</evidence>
<evidence type="ECO:0000313" key="3">
    <source>
        <dbReference type="RefSeq" id="XP_036356545.1"/>
    </source>
</evidence>
<dbReference type="Proteomes" id="UP000515154">
    <property type="component" value="Linkage group LG2"/>
</dbReference>
<sequence length="271" mass="30608">MIYICKGGEHTVLCQDFIYSLFPDFKMSGGQPKSLSYGNSPNIPIFDIGGNENEFGVVQSPHSDSYIHSHLRDRQAKGPWVDKEALKPVEISLKPTKLPSFGQQESNPQLTKSQSSKELSLPKFAAVYDECQEEMFQLDDESEDVMPMTLSQATKQRKMSKSHDVLHETISEMSRSSQVCEKSKSSLYRFKSDSNLNHERSDMTLVEKVSLMNLTATKSSGDVKPMTTQRQVSNESFDCDFSDSESRLKNWFLKKPVSVSKREINAIAPFP</sequence>
<keyword evidence="2" id="KW-1185">Reference proteome</keyword>
<name>A0A7E6ENP2_9MOLL</name>
<gene>
    <name evidence="3" type="primary">LOC115230835</name>
</gene>
<accession>A0A7E6ENP2</accession>
<protein>
    <submittedName>
        <fullName evidence="3">Uncharacterized protein LOC115230835 isoform X1</fullName>
    </submittedName>
</protein>
<organism evidence="2 3">
    <name type="scientific">Octopus sinensis</name>
    <name type="common">East Asian common octopus</name>
    <dbReference type="NCBI Taxonomy" id="2607531"/>
    <lineage>
        <taxon>Eukaryota</taxon>
        <taxon>Metazoa</taxon>
        <taxon>Spiralia</taxon>
        <taxon>Lophotrochozoa</taxon>
        <taxon>Mollusca</taxon>
        <taxon>Cephalopoda</taxon>
        <taxon>Coleoidea</taxon>
        <taxon>Octopodiformes</taxon>
        <taxon>Octopoda</taxon>
        <taxon>Incirrata</taxon>
        <taxon>Octopodidae</taxon>
        <taxon>Octopus</taxon>
    </lineage>
</organism>